<comment type="caution">
    <text evidence="2">The sequence shown here is derived from an EMBL/GenBank/DDBJ whole genome shotgun (WGS) entry which is preliminary data.</text>
</comment>
<sequence>MVAGSNDETDVFYLSASQLAQRIQAGSSTSEYVVGALLERIRAYNGAINAVVTLAEDSALREARAADEAVRRGEPLGPLHGVPITVKDTFEVAGLRCTAGATEMSHHIPERHADCVQRMTDGGAIVIGKTNVPAYAGDLQTNNKIFGCTRNPHDISRTSGGSSGGSAAALAAGFAPLEIGSDLGGSNLTPSHFCGVFGHRPSTGLTSMRGHIPPAPGHLVTVDMEEAGPLARTADDLELGLRVMGGSDARFIVPQVEKLADFRVGCWFVDSSCPIDSELSQGYSALCKSLVERGARVSEARHELLQLNKILPVYFNLLGSGLTHMLSPIERAEMQLLSWVGPMLPKLLGLTRGAQEYPKGAVQSHRAWGLWNEERERMRRQIASLFDDHDVLLTPVNPVVAIKHDHREPNFLRKLFVNGERRSYVDQFCWIALPTLLGLPATSVPIGKTECGLPFGVLVVGAPGQDLTTIHFARRLEQAGIAGFQRPHGF</sequence>
<dbReference type="EMBL" id="NFZW01000009">
    <property type="protein sequence ID" value="RFA36518.1"/>
    <property type="molecule type" value="Genomic_DNA"/>
</dbReference>
<gene>
    <name evidence="2" type="ORF">CAL65_11165</name>
</gene>
<dbReference type="Gene3D" id="3.90.1300.10">
    <property type="entry name" value="Amidase signature (AS) domain"/>
    <property type="match status" value="1"/>
</dbReference>
<name>A0A3E0WUL0_9GAMM</name>
<dbReference type="PANTHER" id="PTHR43372">
    <property type="entry name" value="FATTY-ACID AMIDE HYDROLASE"/>
    <property type="match status" value="1"/>
</dbReference>
<evidence type="ECO:0000313" key="2">
    <source>
        <dbReference type="EMBL" id="RFA36518.1"/>
    </source>
</evidence>
<dbReference type="GO" id="GO:0012505">
    <property type="term" value="C:endomembrane system"/>
    <property type="evidence" value="ECO:0007669"/>
    <property type="project" value="TreeGrafter"/>
</dbReference>
<dbReference type="SUPFAM" id="SSF75304">
    <property type="entry name" value="Amidase signature (AS) enzymes"/>
    <property type="match status" value="1"/>
</dbReference>
<dbReference type="PANTHER" id="PTHR43372:SF4">
    <property type="entry name" value="FATTY-ACID AMIDE HYDROLASE 2"/>
    <property type="match status" value="1"/>
</dbReference>
<accession>A0A3E0WUL0</accession>
<evidence type="ECO:0000259" key="1">
    <source>
        <dbReference type="Pfam" id="PF01425"/>
    </source>
</evidence>
<dbReference type="InterPro" id="IPR052739">
    <property type="entry name" value="FAAH2"/>
</dbReference>
<organism evidence="2 3">
    <name type="scientific">Alkalilimnicola ehrlichii</name>
    <dbReference type="NCBI Taxonomy" id="351052"/>
    <lineage>
        <taxon>Bacteria</taxon>
        <taxon>Pseudomonadati</taxon>
        <taxon>Pseudomonadota</taxon>
        <taxon>Gammaproteobacteria</taxon>
        <taxon>Chromatiales</taxon>
        <taxon>Ectothiorhodospiraceae</taxon>
        <taxon>Alkalilimnicola</taxon>
    </lineage>
</organism>
<dbReference type="Pfam" id="PF01425">
    <property type="entry name" value="Amidase"/>
    <property type="match status" value="1"/>
</dbReference>
<proteinExistence type="predicted"/>
<dbReference type="InterPro" id="IPR023631">
    <property type="entry name" value="Amidase_dom"/>
</dbReference>
<dbReference type="PIRSF" id="PIRSF001221">
    <property type="entry name" value="Amidase_fungi"/>
    <property type="match status" value="1"/>
</dbReference>
<dbReference type="Proteomes" id="UP000256763">
    <property type="component" value="Unassembled WGS sequence"/>
</dbReference>
<keyword evidence="3" id="KW-1185">Reference proteome</keyword>
<reference evidence="3" key="1">
    <citation type="submission" date="2017-05" db="EMBL/GenBank/DDBJ databases">
        <authorList>
            <person name="Sharma S."/>
            <person name="Sidhu C."/>
            <person name="Pinnaka A.K."/>
        </authorList>
    </citation>
    <scope>NUCLEOTIDE SEQUENCE [LARGE SCALE GENOMIC DNA]</scope>
    <source>
        <strain evidence="3">AK93</strain>
    </source>
</reference>
<protein>
    <submittedName>
        <fullName evidence="2">Amidase</fullName>
    </submittedName>
</protein>
<dbReference type="InterPro" id="IPR036928">
    <property type="entry name" value="AS_sf"/>
</dbReference>
<dbReference type="OrthoDB" id="8872210at2"/>
<dbReference type="AlphaFoldDB" id="A0A3E0WUL0"/>
<feature type="domain" description="Amidase" evidence="1">
    <location>
        <begin position="33"/>
        <end position="468"/>
    </location>
</feature>
<evidence type="ECO:0000313" key="3">
    <source>
        <dbReference type="Proteomes" id="UP000256763"/>
    </source>
</evidence>